<evidence type="ECO:0000313" key="1">
    <source>
        <dbReference type="EMBL" id="PRZ14895.1"/>
    </source>
</evidence>
<sequence>MPGIGGDAENAGTIRFGLEVNLAHQSGDKDDYRDDGKNEGPVFHADVEKQMLGTQFEFLS</sequence>
<evidence type="ECO:0000313" key="2">
    <source>
        <dbReference type="Proteomes" id="UP000238836"/>
    </source>
</evidence>
<organism evidence="1 2">
    <name type="scientific">Laceyella sediminis</name>
    <dbReference type="NCBI Taxonomy" id="573074"/>
    <lineage>
        <taxon>Bacteria</taxon>
        <taxon>Bacillati</taxon>
        <taxon>Bacillota</taxon>
        <taxon>Bacilli</taxon>
        <taxon>Bacillales</taxon>
        <taxon>Thermoactinomycetaceae</taxon>
        <taxon>Laceyella</taxon>
    </lineage>
</organism>
<dbReference type="EMBL" id="PVTZ01000005">
    <property type="protein sequence ID" value="PRZ14895.1"/>
    <property type="molecule type" value="Genomic_DNA"/>
</dbReference>
<dbReference type="Proteomes" id="UP000238836">
    <property type="component" value="Unassembled WGS sequence"/>
</dbReference>
<keyword evidence="2" id="KW-1185">Reference proteome</keyword>
<accession>A0ABX5ERJ1</accession>
<name>A0ABX5ERJ1_9BACL</name>
<proteinExistence type="predicted"/>
<protein>
    <submittedName>
        <fullName evidence="1">Uncharacterized protein</fullName>
    </submittedName>
</protein>
<gene>
    <name evidence="1" type="ORF">CLV36_105211</name>
</gene>
<reference evidence="1 2" key="1">
    <citation type="submission" date="2018-03" db="EMBL/GenBank/DDBJ databases">
        <title>Genomic Encyclopedia of Archaeal and Bacterial Type Strains, Phase II (KMG-II): from individual species to whole genera.</title>
        <authorList>
            <person name="Goeker M."/>
        </authorList>
    </citation>
    <scope>NUCLEOTIDE SEQUENCE [LARGE SCALE GENOMIC DNA]</scope>
    <source>
        <strain evidence="1 2">RHA1</strain>
    </source>
</reference>
<comment type="caution">
    <text evidence="1">The sequence shown here is derived from an EMBL/GenBank/DDBJ whole genome shotgun (WGS) entry which is preliminary data.</text>
</comment>